<organism evidence="1 2">
    <name type="scientific">Roseofilum reptotaenium AO1-A</name>
    <dbReference type="NCBI Taxonomy" id="1925591"/>
    <lineage>
        <taxon>Bacteria</taxon>
        <taxon>Bacillati</taxon>
        <taxon>Cyanobacteriota</taxon>
        <taxon>Cyanophyceae</taxon>
        <taxon>Desertifilales</taxon>
        <taxon>Desertifilaceae</taxon>
        <taxon>Roseofilum</taxon>
    </lineage>
</organism>
<gene>
    <name evidence="1" type="ORF">BI308_08405</name>
</gene>
<name>A0A1L9QTK9_9CYAN</name>
<evidence type="ECO:0000313" key="2">
    <source>
        <dbReference type="Proteomes" id="UP000183940"/>
    </source>
</evidence>
<comment type="caution">
    <text evidence="1">The sequence shown here is derived from an EMBL/GenBank/DDBJ whole genome shotgun (WGS) entry which is preliminary data.</text>
</comment>
<reference evidence="1" key="1">
    <citation type="submission" date="2016-10" db="EMBL/GenBank/DDBJ databases">
        <title>CRISPR-Cas defence system in Roseofilum reptotaenium: evidence of a bacteriophage-cyanobacterium arms race in the coral black band disease.</title>
        <authorList>
            <person name="Buerger P."/>
            <person name="Wood-Charlson E.M."/>
            <person name="Weynberg K.D."/>
            <person name="Willis B."/>
            <person name="Van Oppen M.J."/>
        </authorList>
    </citation>
    <scope>NUCLEOTIDE SEQUENCE [LARGE SCALE GENOMIC DNA]</scope>
    <source>
        <strain evidence="1">AO1-A</strain>
    </source>
</reference>
<dbReference type="SUPFAM" id="SSF55846">
    <property type="entry name" value="N-acetylmuramoyl-L-alanine amidase-like"/>
    <property type="match status" value="1"/>
</dbReference>
<sequence length="345" mass="38938">MGQIIRKIYLHWSGTHYNWATPGHYHTIVMSDGTVKRHTGYDQMLRTHTYARNANSVSICCSCMGGVAWRDYPPTNIQIDNMCKEVASLALDLGWGTNDITISTVMTHAEAAANRDFSKWQAWRGTGVSFGTARYYGLPHDNYGPISWHDGWPGGTAERWDWWQLKSSDRGGVGGDILRDKIRNFMQAAADPDLQKIENYQQETECRLFFGGRVISTGYILSDNRCYARLLDLTSPFQIRIGTVQSGDIRFINLLSDKYKPQYMTDAPIIPNFPNVDIYLNRPLDVNGNAIGDQDFPVQPFVQGVLLKRSTYVILADFCKELGIDYAYRGADKSIHLGTKTAPPM</sequence>
<proteinExistence type="predicted"/>
<dbReference type="STRING" id="1925591.BI308_08405"/>
<protein>
    <submittedName>
        <fullName evidence="1">Uncharacterized protein</fullName>
    </submittedName>
</protein>
<dbReference type="GO" id="GO:0009253">
    <property type="term" value="P:peptidoglycan catabolic process"/>
    <property type="evidence" value="ECO:0007669"/>
    <property type="project" value="InterPro"/>
</dbReference>
<dbReference type="Proteomes" id="UP000183940">
    <property type="component" value="Unassembled WGS sequence"/>
</dbReference>
<dbReference type="EMBL" id="MLAW01000011">
    <property type="protein sequence ID" value="OJJ25972.1"/>
    <property type="molecule type" value="Genomic_DNA"/>
</dbReference>
<dbReference type="GO" id="GO:0008745">
    <property type="term" value="F:N-acetylmuramoyl-L-alanine amidase activity"/>
    <property type="evidence" value="ECO:0007669"/>
    <property type="project" value="InterPro"/>
</dbReference>
<keyword evidence="2" id="KW-1185">Reference proteome</keyword>
<evidence type="ECO:0000313" key="1">
    <source>
        <dbReference type="EMBL" id="OJJ25972.1"/>
    </source>
</evidence>
<accession>A0A1L9QTK9</accession>
<dbReference type="AlphaFoldDB" id="A0A1L9QTK9"/>
<dbReference type="InterPro" id="IPR036505">
    <property type="entry name" value="Amidase/PGRP_sf"/>
</dbReference>